<accession>A0AAU7U3Q9</accession>
<dbReference type="PANTHER" id="PTHR32305">
    <property type="match status" value="1"/>
</dbReference>
<evidence type="ECO:0000256" key="1">
    <source>
        <dbReference type="SAM" id="MobiDB-lite"/>
    </source>
</evidence>
<feature type="region of interest" description="Disordered" evidence="1">
    <location>
        <begin position="842"/>
        <end position="863"/>
    </location>
</feature>
<dbReference type="InterPro" id="IPR050708">
    <property type="entry name" value="T6SS_VgrG/RHS"/>
</dbReference>
<sequence>MTGTTMYDLTDEISAEQTDFAYDAQGNLISVKAPDGMVTLTQWYLPGEPAGERTVAIPDTLTLTGGLTLPDDSALKDAGFDVCPTLAKTEAPRLQARLQYLRLADGTFTEGELTLFGYGGAKGNTEDKVLLTIEGVNFYKEAGRRMVTAAGRKPLITLTRESVVRRAGSVYTRREKICWYDGHRLMQATEEVLSPLDSDAGWLTTLTATLPSGSKAILKQQVTSSFSGILLREAQMDGDGYPVSFVVFTYDFDGREVLRTAYEWNEDAFLSGNMATLTPLAPALVAPVREAMPYGIWEREQSEDGRWLYVRYDGHQRPLSRWLQRVPGDDHADSNRVCIERVAYGADGTVAGSHVFDYLPGGLCERIIDAVRPPHKAESWFWQAENSRVTQSVDKLTGALTVTRLQGRMDGTVTGSTVTTQTNLPDGRVRFESESRAGEPENSGQSKPGMLQARTRQETDSRGRLVKLTESVETVMISKGEETRKWKERDWALTYDDLGRRTTVTAPDGRVVTWAYEGLCDVPTGITLKQGAKGKPLPLGSRTLPSGDGVASLTRGKGATEWYTEKGRIRADGTTLYALEDEKDHTLTVYREKDKEKSALATFRINPATLVLRNVRLAGKDQQLEVVNESLTPALLGEYRLDRIVAGITARAQGMASLRGRVTSGRSTSGVPSAGRPTPQGMPQRVRRGELEYRYQWTPEGQCAQAAVRDLRTGHCLVADYRYDFAGNETERRYSLGDTTGVKEMVRWEQAWTSQGQLRTAALYRGDVLTRTETFTYETQESGLRDELINWAVSVQIPGTDEVCDRDGRAIRLQAYTYDTLGNMTGCSTRFADEQTETRTYAYGDADQPSRRTQERVTSSGATTSHALSYDMAGNLMASGPRYFTYTAEGQLASAGEGGILLTRYDYDANGALTATWDAASMTTRILTGDAEMCLDSQGQPVSRRIDDTEAGLVTVCQVLSGKEGETVSAEMLYFTLAAPGTCGGDEWWVDERGDWHYRSAAFTPWGESAKHSLDSMASGLGWNRMNADAAGLYHMGGGYRAYDPCERTFCQPDGLSPFGAGGLNDRAYCAYRDPVNWHDPSGHVMLNRFAVREQLATLDQWISETTLPSPKAAAWWEWVLLGAGALAFVVAMVMSGGALAAILPGIVGLIGIGAKGVGMAMRQGEPELAAKMEFTGDILSAVGGLLMPMTGVGAVTSALLRTAEAASLGLSMTSYVLSESNPALAEKLGWASMGLGFAWAGHGLAKGATRLGSKGLERLRSLRAQIKLYGAKITLKNRGNLPLLNVQAMAGAQNNFRAVEHGLYLLEEKSLDGLRKNLVVLAHGDLVSSSPNARKYNTPQGIGVVLSDSEVYNAADFIAKLTTEVKSLSQFSAIELRVCYSANGASNSLAQQISTKTGLPVIGYKNKAYVTLGSDTVGQMISQNMAGMTLETINRNMNKAFYDTSLQRFINKAGSPMTFGEPVRGANTVVHFNPQA</sequence>
<evidence type="ECO:0000313" key="3">
    <source>
        <dbReference type="EMBL" id="XBV47630.1"/>
    </source>
</evidence>
<feature type="transmembrane region" description="Helical" evidence="2">
    <location>
        <begin position="1179"/>
        <end position="1201"/>
    </location>
</feature>
<dbReference type="InterPro" id="IPR022385">
    <property type="entry name" value="Rhs_assc_core"/>
</dbReference>
<dbReference type="EMBL" id="CP158294">
    <property type="protein sequence ID" value="XBV47630.1"/>
    <property type="molecule type" value="Genomic_DNA"/>
</dbReference>
<feature type="compositionally biased region" description="Basic and acidic residues" evidence="1">
    <location>
        <begin position="427"/>
        <end position="439"/>
    </location>
</feature>
<dbReference type="InterPro" id="IPR006530">
    <property type="entry name" value="YD"/>
</dbReference>
<dbReference type="PANTHER" id="PTHR32305:SF15">
    <property type="entry name" value="PROTEIN RHSA-RELATED"/>
    <property type="match status" value="1"/>
</dbReference>
<geneLocation type="plasmid" evidence="3">
    <name>plasmindB</name>
</geneLocation>
<reference evidence="3" key="1">
    <citation type="submission" date="2024-06" db="EMBL/GenBank/DDBJ databases">
        <title>Multiomics insights into the TNT degradation mechanism by Pantoea sp. BJ2 isolated from an ammunition destruction site.</title>
        <authorList>
            <person name="Luo J."/>
        </authorList>
    </citation>
    <scope>NUCLEOTIDE SEQUENCE</scope>
    <source>
        <strain evidence="3">BJ2</strain>
        <plasmid evidence="3">plasmindB</plasmid>
    </source>
</reference>
<keyword evidence="2" id="KW-0472">Membrane</keyword>
<protein>
    <submittedName>
        <fullName evidence="3">RHS repeat-associated core domain-containing protein</fullName>
    </submittedName>
</protein>
<keyword evidence="2" id="KW-0812">Transmembrane</keyword>
<feature type="transmembrane region" description="Helical" evidence="2">
    <location>
        <begin position="1139"/>
        <end position="1159"/>
    </location>
</feature>
<dbReference type="NCBIfam" id="TIGR01643">
    <property type="entry name" value="YD_repeat_2x"/>
    <property type="match status" value="1"/>
</dbReference>
<feature type="region of interest" description="Disordered" evidence="1">
    <location>
        <begin position="660"/>
        <end position="684"/>
    </location>
</feature>
<dbReference type="NCBIfam" id="TIGR03696">
    <property type="entry name" value="Rhs_assc_core"/>
    <property type="match status" value="1"/>
</dbReference>
<feature type="region of interest" description="Disordered" evidence="1">
    <location>
        <begin position="411"/>
        <end position="464"/>
    </location>
</feature>
<keyword evidence="3" id="KW-0614">Plasmid</keyword>
<dbReference type="RefSeq" id="WP_350262676.1">
    <property type="nucleotide sequence ID" value="NZ_CP158294.1"/>
</dbReference>
<gene>
    <name evidence="3" type="ORF">AAF463_23610</name>
</gene>
<name>A0AAU7U3Q9_9GAMM</name>
<feature type="compositionally biased region" description="Low complexity" evidence="1">
    <location>
        <begin position="411"/>
        <end position="422"/>
    </location>
</feature>
<proteinExistence type="predicted"/>
<organism evidence="3">
    <name type="scientific">Pantoea sp. BJ2</name>
    <dbReference type="NCBI Taxonomy" id="3141322"/>
    <lineage>
        <taxon>Bacteria</taxon>
        <taxon>Pseudomonadati</taxon>
        <taxon>Pseudomonadota</taxon>
        <taxon>Gammaproteobacteria</taxon>
        <taxon>Enterobacterales</taxon>
        <taxon>Erwiniaceae</taxon>
        <taxon>Pantoea</taxon>
    </lineage>
</organism>
<evidence type="ECO:0000256" key="2">
    <source>
        <dbReference type="SAM" id="Phobius"/>
    </source>
</evidence>
<keyword evidence="2" id="KW-1133">Transmembrane helix</keyword>
<dbReference type="Gene3D" id="2.180.10.10">
    <property type="entry name" value="RHS repeat-associated core"/>
    <property type="match status" value="2"/>
</dbReference>